<evidence type="ECO:0000256" key="9">
    <source>
        <dbReference type="ARBA" id="ARBA00023237"/>
    </source>
</evidence>
<proteinExistence type="inferred from homology"/>
<gene>
    <name evidence="16" type="ORF">PSM36_0126</name>
</gene>
<keyword evidence="4" id="KW-0406">Ion transport</keyword>
<dbReference type="FunFam" id="2.60.40.1120:FF:000003">
    <property type="entry name" value="Outer membrane protein Omp121"/>
    <property type="match status" value="1"/>
</dbReference>
<evidence type="ECO:0000256" key="1">
    <source>
        <dbReference type="ARBA" id="ARBA00004571"/>
    </source>
</evidence>
<keyword evidence="3 10" id="KW-1134">Transmembrane beta strand</keyword>
<dbReference type="InterPro" id="IPR008969">
    <property type="entry name" value="CarboxyPept-like_regulatory"/>
</dbReference>
<comment type="similarity">
    <text evidence="10 11">Belongs to the TonB-dependent receptor family.</text>
</comment>
<feature type="domain" description="TonB-dependent receptor plug" evidence="15">
    <location>
        <begin position="210"/>
        <end position="314"/>
    </location>
</feature>
<evidence type="ECO:0000256" key="4">
    <source>
        <dbReference type="ARBA" id="ARBA00022496"/>
    </source>
</evidence>
<organism evidence="16 17">
    <name type="scientific">Proteiniphilum saccharofermentans</name>
    <dbReference type="NCBI Taxonomy" id="1642647"/>
    <lineage>
        <taxon>Bacteria</taxon>
        <taxon>Pseudomonadati</taxon>
        <taxon>Bacteroidota</taxon>
        <taxon>Bacteroidia</taxon>
        <taxon>Bacteroidales</taxon>
        <taxon>Dysgonomonadaceae</taxon>
        <taxon>Proteiniphilum</taxon>
    </lineage>
</organism>
<dbReference type="InterPro" id="IPR011662">
    <property type="entry name" value="Secretin/TonB_short_N"/>
</dbReference>
<comment type="subcellular location">
    <subcellularLocation>
        <location evidence="1 10">Cell outer membrane</location>
        <topology evidence="1 10">Multi-pass membrane protein</topology>
    </subcellularLocation>
</comment>
<keyword evidence="6" id="KW-0408">Iron</keyword>
<feature type="chain" id="PRO_5012616367" evidence="12">
    <location>
        <begin position="27"/>
        <end position="1147"/>
    </location>
</feature>
<dbReference type="InterPro" id="IPR012910">
    <property type="entry name" value="Plug_dom"/>
</dbReference>
<evidence type="ECO:0000256" key="10">
    <source>
        <dbReference type="PROSITE-ProRule" id="PRU01360"/>
    </source>
</evidence>
<dbReference type="Pfam" id="PF07715">
    <property type="entry name" value="Plug"/>
    <property type="match status" value="1"/>
</dbReference>
<keyword evidence="5 10" id="KW-0812">Transmembrane</keyword>
<evidence type="ECO:0000259" key="14">
    <source>
        <dbReference type="Pfam" id="PF07660"/>
    </source>
</evidence>
<evidence type="ECO:0000256" key="8">
    <source>
        <dbReference type="ARBA" id="ARBA00023136"/>
    </source>
</evidence>
<evidence type="ECO:0000313" key="16">
    <source>
        <dbReference type="EMBL" id="SCD18962.1"/>
    </source>
</evidence>
<evidence type="ECO:0000256" key="2">
    <source>
        <dbReference type="ARBA" id="ARBA00022448"/>
    </source>
</evidence>
<evidence type="ECO:0000256" key="3">
    <source>
        <dbReference type="ARBA" id="ARBA00022452"/>
    </source>
</evidence>
<dbReference type="Gene3D" id="2.170.130.10">
    <property type="entry name" value="TonB-dependent receptor, plug domain"/>
    <property type="match status" value="1"/>
</dbReference>
<evidence type="ECO:0000256" key="7">
    <source>
        <dbReference type="ARBA" id="ARBA00023077"/>
    </source>
</evidence>
<dbReference type="Gene3D" id="2.60.40.1120">
    <property type="entry name" value="Carboxypeptidase-like, regulatory domain"/>
    <property type="match status" value="1"/>
</dbReference>
<keyword evidence="17" id="KW-1185">Reference proteome</keyword>
<reference evidence="16 17" key="1">
    <citation type="submission" date="2016-08" db="EMBL/GenBank/DDBJ databases">
        <authorList>
            <person name="Seilhamer J.J."/>
        </authorList>
    </citation>
    <scope>NUCLEOTIDE SEQUENCE [LARGE SCALE GENOMIC DNA]</scope>
    <source>
        <strain evidence="16">M3/6</strain>
    </source>
</reference>
<dbReference type="SUPFAM" id="SSF49464">
    <property type="entry name" value="Carboxypeptidase regulatory domain-like"/>
    <property type="match status" value="1"/>
</dbReference>
<dbReference type="InterPro" id="IPR036942">
    <property type="entry name" value="Beta-barrel_TonB_sf"/>
</dbReference>
<dbReference type="InterPro" id="IPR037066">
    <property type="entry name" value="Plug_dom_sf"/>
</dbReference>
<name>A0A1R3SYS9_9BACT</name>
<keyword evidence="2 10" id="KW-0813">Transport</keyword>
<dbReference type="EMBL" id="LT605205">
    <property type="protein sequence ID" value="SCD18962.1"/>
    <property type="molecule type" value="Genomic_DNA"/>
</dbReference>
<keyword evidence="7 11" id="KW-0798">TonB box</keyword>
<evidence type="ECO:0000259" key="13">
    <source>
        <dbReference type="Pfam" id="PF00593"/>
    </source>
</evidence>
<dbReference type="NCBIfam" id="TIGR04056">
    <property type="entry name" value="OMP_RagA_SusC"/>
    <property type="match status" value="1"/>
</dbReference>
<dbReference type="InterPro" id="IPR023997">
    <property type="entry name" value="TonB-dep_OMP_SusC/RagA_CS"/>
</dbReference>
<dbReference type="Proteomes" id="UP000187464">
    <property type="component" value="Chromosome I"/>
</dbReference>
<dbReference type="Pfam" id="PF00593">
    <property type="entry name" value="TonB_dep_Rec_b-barrel"/>
    <property type="match status" value="1"/>
</dbReference>
<dbReference type="AlphaFoldDB" id="A0A1R3SYS9"/>
<dbReference type="InterPro" id="IPR039426">
    <property type="entry name" value="TonB-dep_rcpt-like"/>
</dbReference>
<sequence length="1147" mass="127866">MGKIPMKRRWMILMSLFVLSTVISSAQKVNLNFSQTNLRTVLESITQQTDYTLAFSKEVVDLNDAVTIRVTDTDLTQVLDQLFTPRNIGYELRDNKIYIFDKSTAATSETTQAPQQEIRLSGRVTDENDDPVIGANISVPETTIGTVTDIDGNYALSVPRGATLRVSYIGYLEQQFTITNQTVLNVQLQEDTEVLDELVVIGYGVQRKSVVTAAISRVTADDLAFTAPVRVDNALKGLTAGVTVTSASGQPGDAAKVRVRGIGTINNSNPVYIVDGMPIDGGIDYLNPSDIESIEVLKDAASGAIYGTRAANGVILVTTKKGKEGKVSFTYDFSYGMQSPWKERDVLNATEYAILMNEGRINGGNSPFYADPYSFGEGTNWQKEVFNYNAPLVQHQFSASGTTQRLNYYLSAGYYSQEGIVGGNFDRSNYKRLALRSNNTYVLMDAKNERNWLSNVTFGANLAYSRIQSQGITTNSEYGSPLGSALAFSPILGIYEEDEDAVFERYANVTNFSPVRDKNNGRIYTIAGSDYNEIVNPLAALTLPGEKGNADKFIANFWGELTIWDNLKFRSSFGTDLAFWGTDGWTPVYYLGQSNKAEKSSVWSEMNRSLVWQLENTLSYDKAIGLHNVTVLLGQSAKKTNGRQLGGSNYYMVEENPNKANINFTTGTAANGDMSVYGGATNPHALASYFARLSYNYAERYMFQATIRRDGSSRFGTNNPWATFPSFSLGWNIMNEEFAQNRPDWLNSTKLRFSWGKNGNENLDDFRYVALTQTGNNYFFGTGDAIRLLNGTKPNGLANRDLRWEQSIQTNIGIDFGLLGNALTFSGDYYKKITDGMLMVMPIPSYVGESKPWGNVGEMENSGFEFETSYRFKVSDFNFRIGGNATYLKNKLIKLGNETGFENYDNYQNVGTVSRAENGQPFPFFYGYKTNGIFQNLDEINSYTHTDADGNVSLIQPKAVPGDVRFVDINGDGKIDDNDKTKIGKGMPDWTFGLNFSVAWKNFDFNMMWQGTQGNDIFDATRRTDIAYINLPSYMLDRWTGEGTSNRIPRFTFTDDNNNWLSSDLYVKDGSYWRLKNIQLGYTLPRGMTKNLLISSLRLFVAAENLLTLTKYEGFDPEISAGGTQIGIDRGIYPQARTYTFGLNLNF</sequence>
<feature type="signal peptide" evidence="12">
    <location>
        <begin position="1"/>
        <end position="26"/>
    </location>
</feature>
<keyword evidence="8 10" id="KW-0472">Membrane</keyword>
<dbReference type="RefSeq" id="WP_232001488.1">
    <property type="nucleotide sequence ID" value="NZ_LT605205.1"/>
</dbReference>
<evidence type="ECO:0000256" key="11">
    <source>
        <dbReference type="RuleBase" id="RU003357"/>
    </source>
</evidence>
<evidence type="ECO:0000256" key="5">
    <source>
        <dbReference type="ARBA" id="ARBA00022692"/>
    </source>
</evidence>
<dbReference type="GO" id="GO:0009279">
    <property type="term" value="C:cell outer membrane"/>
    <property type="evidence" value="ECO:0007669"/>
    <property type="project" value="UniProtKB-SubCell"/>
</dbReference>
<feature type="domain" description="Secretin/TonB short N-terminal" evidence="14">
    <location>
        <begin position="51"/>
        <end position="101"/>
    </location>
</feature>
<accession>A0A1R3SYS9</accession>
<keyword evidence="9 10" id="KW-0998">Cell outer membrane</keyword>
<keyword evidence="12" id="KW-0732">Signal</keyword>
<feature type="domain" description="TonB-dependent receptor-like beta-barrel" evidence="13">
    <location>
        <begin position="557"/>
        <end position="1106"/>
    </location>
</feature>
<protein>
    <submittedName>
        <fullName evidence="16">TonB-linked outer membrane protein, SusC/RagA family</fullName>
    </submittedName>
</protein>
<dbReference type="InterPro" id="IPR000531">
    <property type="entry name" value="Beta-barrel_TonB"/>
</dbReference>
<evidence type="ECO:0000256" key="6">
    <source>
        <dbReference type="ARBA" id="ARBA00023004"/>
    </source>
</evidence>
<dbReference type="Gene3D" id="2.40.170.20">
    <property type="entry name" value="TonB-dependent receptor, beta-barrel domain"/>
    <property type="match status" value="1"/>
</dbReference>
<dbReference type="Pfam" id="PF07660">
    <property type="entry name" value="STN"/>
    <property type="match status" value="1"/>
</dbReference>
<dbReference type="Pfam" id="PF13715">
    <property type="entry name" value="CarbopepD_reg_2"/>
    <property type="match status" value="1"/>
</dbReference>
<evidence type="ECO:0000313" key="17">
    <source>
        <dbReference type="Proteomes" id="UP000187464"/>
    </source>
</evidence>
<dbReference type="KEGG" id="psac:PSM36_0126"/>
<dbReference type="GO" id="GO:0006826">
    <property type="term" value="P:iron ion transport"/>
    <property type="evidence" value="ECO:0007669"/>
    <property type="project" value="UniProtKB-KW"/>
</dbReference>
<dbReference type="InterPro" id="IPR023996">
    <property type="entry name" value="TonB-dep_OMP_SusC/RagA"/>
</dbReference>
<dbReference type="STRING" id="1642647.PSM36_0126"/>
<dbReference type="SUPFAM" id="SSF56935">
    <property type="entry name" value="Porins"/>
    <property type="match status" value="1"/>
</dbReference>
<evidence type="ECO:0000259" key="15">
    <source>
        <dbReference type="Pfam" id="PF07715"/>
    </source>
</evidence>
<dbReference type="NCBIfam" id="TIGR04057">
    <property type="entry name" value="SusC_RagA_signa"/>
    <property type="match status" value="1"/>
</dbReference>
<keyword evidence="4" id="KW-0410">Iron transport</keyword>
<evidence type="ECO:0000256" key="12">
    <source>
        <dbReference type="SAM" id="SignalP"/>
    </source>
</evidence>
<dbReference type="PROSITE" id="PS52016">
    <property type="entry name" value="TONB_DEPENDENT_REC_3"/>
    <property type="match status" value="1"/>
</dbReference>